<evidence type="ECO:0000256" key="9">
    <source>
        <dbReference type="SAM" id="Phobius"/>
    </source>
</evidence>
<dbReference type="InterPro" id="IPR003663">
    <property type="entry name" value="Sugar/inositol_transpt"/>
</dbReference>
<dbReference type="Pfam" id="PF00083">
    <property type="entry name" value="Sugar_tr"/>
    <property type="match status" value="1"/>
</dbReference>
<evidence type="ECO:0000256" key="6">
    <source>
        <dbReference type="ARBA" id="ARBA00023136"/>
    </source>
</evidence>
<dbReference type="GO" id="GO:0005886">
    <property type="term" value="C:plasma membrane"/>
    <property type="evidence" value="ECO:0007669"/>
    <property type="project" value="UniProtKB-ARBA"/>
</dbReference>
<dbReference type="InterPro" id="IPR050360">
    <property type="entry name" value="MFS_Sugar_Transporters"/>
</dbReference>
<feature type="transmembrane region" description="Helical" evidence="9">
    <location>
        <begin position="446"/>
        <end position="464"/>
    </location>
</feature>
<reference evidence="12" key="1">
    <citation type="submission" date="2019-03" db="EMBL/GenBank/DDBJ databases">
        <title>Snf2 controls pulcherriminic acid biosynthesis and connects pigmentation and antifungal activity of the yeast Metschnikowia pulcherrima.</title>
        <authorList>
            <person name="Gore-Lloyd D."/>
            <person name="Sumann I."/>
            <person name="Brachmann A.O."/>
            <person name="Schneeberger K."/>
            <person name="Ortiz-Merino R.A."/>
            <person name="Moreno-Beltran M."/>
            <person name="Schlaefli M."/>
            <person name="Kirner P."/>
            <person name="Santos Kron A."/>
            <person name="Wolfe K.H."/>
            <person name="Piel J."/>
            <person name="Ahrens C.H."/>
            <person name="Henk D."/>
            <person name="Freimoser F.M."/>
        </authorList>
    </citation>
    <scope>NUCLEOTIDE SEQUENCE [LARGE SCALE GENOMIC DNA]</scope>
    <source>
        <strain evidence="12">APC 1.2</strain>
    </source>
</reference>
<dbReference type="PANTHER" id="PTHR48022:SF17">
    <property type="entry name" value="HEXOSE TRANSPORTER"/>
    <property type="match status" value="1"/>
</dbReference>
<name>A0A4P6XDH3_9ASCO</name>
<dbReference type="GO" id="GO:0010255">
    <property type="term" value="P:glucose mediated signaling pathway"/>
    <property type="evidence" value="ECO:0007669"/>
    <property type="project" value="UniProtKB-ARBA"/>
</dbReference>
<accession>A0A4P6XDH3</accession>
<evidence type="ECO:0000256" key="8">
    <source>
        <dbReference type="RuleBase" id="RU003346"/>
    </source>
</evidence>
<evidence type="ECO:0000256" key="4">
    <source>
        <dbReference type="ARBA" id="ARBA00022692"/>
    </source>
</evidence>
<dbReference type="InterPro" id="IPR036259">
    <property type="entry name" value="MFS_trans_sf"/>
</dbReference>
<dbReference type="Proteomes" id="UP000292447">
    <property type="component" value="Chromosome I"/>
</dbReference>
<evidence type="ECO:0000256" key="7">
    <source>
        <dbReference type="ARBA" id="ARBA00023180"/>
    </source>
</evidence>
<feature type="transmembrane region" description="Helical" evidence="9">
    <location>
        <begin position="126"/>
        <end position="148"/>
    </location>
</feature>
<dbReference type="PRINTS" id="PR00171">
    <property type="entry name" value="SUGRTRNSPORT"/>
</dbReference>
<evidence type="ECO:0000259" key="10">
    <source>
        <dbReference type="PROSITE" id="PS50850"/>
    </source>
</evidence>
<feature type="transmembrane region" description="Helical" evidence="9">
    <location>
        <begin position="411"/>
        <end position="434"/>
    </location>
</feature>
<feature type="transmembrane region" description="Helical" evidence="9">
    <location>
        <begin position="192"/>
        <end position="213"/>
    </location>
</feature>
<evidence type="ECO:0000256" key="1">
    <source>
        <dbReference type="ARBA" id="ARBA00004141"/>
    </source>
</evidence>
<dbReference type="EMBL" id="CP034456">
    <property type="protein sequence ID" value="QBM85602.1"/>
    <property type="molecule type" value="Genomic_DNA"/>
</dbReference>
<dbReference type="PROSITE" id="PS50850">
    <property type="entry name" value="MFS"/>
    <property type="match status" value="1"/>
</dbReference>
<keyword evidence="5 9" id="KW-1133">Transmembrane helix</keyword>
<evidence type="ECO:0000313" key="12">
    <source>
        <dbReference type="Proteomes" id="UP000292447"/>
    </source>
</evidence>
<dbReference type="AlphaFoldDB" id="A0A4P6XDH3"/>
<feature type="transmembrane region" description="Helical" evidence="9">
    <location>
        <begin position="20"/>
        <end position="42"/>
    </location>
</feature>
<dbReference type="PROSITE" id="PS00216">
    <property type="entry name" value="SUGAR_TRANSPORT_1"/>
    <property type="match status" value="1"/>
</dbReference>
<comment type="subcellular location">
    <subcellularLocation>
        <location evidence="1">Membrane</location>
        <topology evidence="1">Multi-pass membrane protein</topology>
    </subcellularLocation>
</comment>
<keyword evidence="12" id="KW-1185">Reference proteome</keyword>
<dbReference type="CDD" id="cd17356">
    <property type="entry name" value="MFS_HXT"/>
    <property type="match status" value="1"/>
</dbReference>
<comment type="similarity">
    <text evidence="2 8">Belongs to the major facilitator superfamily. Sugar transporter (TC 2.A.1.1) family.</text>
</comment>
<dbReference type="InterPro" id="IPR005828">
    <property type="entry name" value="MFS_sugar_transport-like"/>
</dbReference>
<dbReference type="InterPro" id="IPR020846">
    <property type="entry name" value="MFS_dom"/>
</dbReference>
<organism evidence="11 12">
    <name type="scientific">Metschnikowia aff. pulcherrima</name>
    <dbReference type="NCBI Taxonomy" id="2163413"/>
    <lineage>
        <taxon>Eukaryota</taxon>
        <taxon>Fungi</taxon>
        <taxon>Dikarya</taxon>
        <taxon>Ascomycota</taxon>
        <taxon>Saccharomycotina</taxon>
        <taxon>Pichiomycetes</taxon>
        <taxon>Metschnikowiaceae</taxon>
        <taxon>Metschnikowia</taxon>
    </lineage>
</organism>
<feature type="transmembrane region" description="Helical" evidence="9">
    <location>
        <begin position="101"/>
        <end position="120"/>
    </location>
</feature>
<keyword evidence="3 8" id="KW-0813">Transport</keyword>
<dbReference type="NCBIfam" id="TIGR00879">
    <property type="entry name" value="SP"/>
    <property type="match status" value="1"/>
</dbReference>
<feature type="transmembrane region" description="Helical" evidence="9">
    <location>
        <begin position="376"/>
        <end position="399"/>
    </location>
</feature>
<dbReference type="GO" id="GO:0005351">
    <property type="term" value="F:carbohydrate:proton symporter activity"/>
    <property type="evidence" value="ECO:0007669"/>
    <property type="project" value="TreeGrafter"/>
</dbReference>
<dbReference type="PROSITE" id="PS00217">
    <property type="entry name" value="SUGAR_TRANSPORT_2"/>
    <property type="match status" value="1"/>
</dbReference>
<feature type="transmembrane region" description="Helical" evidence="9">
    <location>
        <begin position="74"/>
        <end position="94"/>
    </location>
</feature>
<evidence type="ECO:0000256" key="3">
    <source>
        <dbReference type="ARBA" id="ARBA00022448"/>
    </source>
</evidence>
<dbReference type="STRING" id="2163413.A0A4P6XDH3"/>
<dbReference type="FunFam" id="1.20.1250.20:FF:000115">
    <property type="entry name" value="High-affinity glucose transporter"/>
    <property type="match status" value="1"/>
</dbReference>
<dbReference type="Gene3D" id="1.20.1250.20">
    <property type="entry name" value="MFS general substrate transporter like domains"/>
    <property type="match status" value="1"/>
</dbReference>
<evidence type="ECO:0000313" key="11">
    <source>
        <dbReference type="EMBL" id="QBM85602.1"/>
    </source>
</evidence>
<keyword evidence="6 9" id="KW-0472">Membrane</keyword>
<dbReference type="InterPro" id="IPR005829">
    <property type="entry name" value="Sugar_transporter_CS"/>
</dbReference>
<proteinExistence type="inferred from homology"/>
<evidence type="ECO:0000256" key="2">
    <source>
        <dbReference type="ARBA" id="ARBA00010992"/>
    </source>
</evidence>
<feature type="transmembrane region" description="Helical" evidence="9">
    <location>
        <begin position="345"/>
        <end position="364"/>
    </location>
</feature>
<dbReference type="SUPFAM" id="SSF103473">
    <property type="entry name" value="MFS general substrate transporter"/>
    <property type="match status" value="1"/>
</dbReference>
<sequence>MGLESNKLIRKYINVGEKRAGSSGMGIFVGVFAALGGVLFGYDTGTISGVMAMPWVKEHFPKDRVAFSASESSLIVSILSAGTFFGAILAPLLTDTLGRRWCIIISSLVVFNLGAALQTAATDIPLLIVGRVIAGLGVGLISLTIPLYQSEALPKWIRGAVVSCYQWAITIGIFLAAVINQGTHKINSPASYRIPLGIQMAWGLILGVGMFFLPETPRFYISKGQNAKAAVSLARLRKLPQDHPELLEELEDIQAAYEFETVHGKSSWLQVFTNKNKQLKKLATGVCLQAFQQLTGVNFIFYFGTTFFNSVGLDGFTTSLATNIVNVGSTIPGILGVEIFGRRKVLLTGAAGMCLSQFIVAIVGVATDSKAANQVLIAFCCIFIAFFAATWGPTAWVVCGEIFPLRTRAKSIAMCAASNWLLNWAIAYATPYLVDSDKGNLGTNVFFIWGSCNFFCLVFAYFMIYETKGLSLEQVDELYEKVASARKSPGFVPSEHAFREHADVETAMPDNFNLKAEAISVEDASV</sequence>
<keyword evidence="4 9" id="KW-0812">Transmembrane</keyword>
<evidence type="ECO:0000256" key="5">
    <source>
        <dbReference type="ARBA" id="ARBA00022989"/>
    </source>
</evidence>
<gene>
    <name evidence="11" type="primary">MPUL0A02240</name>
    <name evidence="11" type="ORF">METSCH_A02240</name>
</gene>
<protein>
    <submittedName>
        <fullName evidence="11">MFS transporter, sugar porter (SP) family</fullName>
    </submittedName>
</protein>
<feature type="transmembrane region" description="Helical" evidence="9">
    <location>
        <begin position="160"/>
        <end position="180"/>
    </location>
</feature>
<dbReference type="PANTHER" id="PTHR48022">
    <property type="entry name" value="PLASTIDIC GLUCOSE TRANSPORTER 4"/>
    <property type="match status" value="1"/>
</dbReference>
<feature type="domain" description="Major facilitator superfamily (MFS) profile" evidence="10">
    <location>
        <begin position="29"/>
        <end position="468"/>
    </location>
</feature>
<keyword evidence="7" id="KW-0325">Glycoprotein</keyword>
<dbReference type="GO" id="GO:0005536">
    <property type="term" value="F:D-glucose binding"/>
    <property type="evidence" value="ECO:0007669"/>
    <property type="project" value="UniProtKB-ARBA"/>
</dbReference>